<gene>
    <name evidence="1" type="ORF">GOODEAATRI_005543</name>
</gene>
<keyword evidence="2" id="KW-1185">Reference proteome</keyword>
<evidence type="ECO:0000313" key="1">
    <source>
        <dbReference type="EMBL" id="MEQ2157797.1"/>
    </source>
</evidence>
<name>A0ABV0MI50_9TELE</name>
<evidence type="ECO:0000313" key="2">
    <source>
        <dbReference type="Proteomes" id="UP001476798"/>
    </source>
</evidence>
<dbReference type="Proteomes" id="UP001476798">
    <property type="component" value="Unassembled WGS sequence"/>
</dbReference>
<comment type="caution">
    <text evidence="1">The sequence shown here is derived from an EMBL/GenBank/DDBJ whole genome shotgun (WGS) entry which is preliminary data.</text>
</comment>
<dbReference type="EMBL" id="JAHRIO010000253">
    <property type="protein sequence ID" value="MEQ2157797.1"/>
    <property type="molecule type" value="Genomic_DNA"/>
</dbReference>
<proteinExistence type="predicted"/>
<accession>A0ABV0MI50</accession>
<organism evidence="1 2">
    <name type="scientific">Goodea atripinnis</name>
    <dbReference type="NCBI Taxonomy" id="208336"/>
    <lineage>
        <taxon>Eukaryota</taxon>
        <taxon>Metazoa</taxon>
        <taxon>Chordata</taxon>
        <taxon>Craniata</taxon>
        <taxon>Vertebrata</taxon>
        <taxon>Euteleostomi</taxon>
        <taxon>Actinopterygii</taxon>
        <taxon>Neopterygii</taxon>
        <taxon>Teleostei</taxon>
        <taxon>Neoteleostei</taxon>
        <taxon>Acanthomorphata</taxon>
        <taxon>Ovalentaria</taxon>
        <taxon>Atherinomorphae</taxon>
        <taxon>Cyprinodontiformes</taxon>
        <taxon>Goodeidae</taxon>
        <taxon>Goodea</taxon>
    </lineage>
</organism>
<sequence length="108" mass="11876">MCGKTTGKNSSSYCAGFTSLSGLHLDIFKSLSVSNLTVQDKHCREAQQLGLFRSAAIMTLGRSQVKCVKYSFKKAFRADLDHIQRGCGILVKTLVKILVSQTAKILMF</sequence>
<protein>
    <submittedName>
        <fullName evidence="1">Uncharacterized protein</fullName>
    </submittedName>
</protein>
<reference evidence="1 2" key="1">
    <citation type="submission" date="2021-06" db="EMBL/GenBank/DDBJ databases">
        <authorList>
            <person name="Palmer J.M."/>
        </authorList>
    </citation>
    <scope>NUCLEOTIDE SEQUENCE [LARGE SCALE GENOMIC DNA]</scope>
    <source>
        <strain evidence="1 2">GA_2019</strain>
        <tissue evidence="1">Muscle</tissue>
    </source>
</reference>